<evidence type="ECO:0000256" key="7">
    <source>
        <dbReference type="ARBA" id="ARBA00022989"/>
    </source>
</evidence>
<proteinExistence type="inferred from homology"/>
<keyword evidence="5 9" id="KW-0064">Aspartyl protease</keyword>
<dbReference type="PRINTS" id="PR00781">
    <property type="entry name" value="LIPOSIGPTASE"/>
</dbReference>
<dbReference type="PROSITE" id="PS00855">
    <property type="entry name" value="SPASE_II"/>
    <property type="match status" value="1"/>
</dbReference>
<dbReference type="PANTHER" id="PTHR33695:SF1">
    <property type="entry name" value="LIPOPROTEIN SIGNAL PEPTIDASE"/>
    <property type="match status" value="1"/>
</dbReference>
<evidence type="ECO:0000256" key="3">
    <source>
        <dbReference type="ARBA" id="ARBA00022670"/>
    </source>
</evidence>
<dbReference type="HAMAP" id="MF_00161">
    <property type="entry name" value="LspA"/>
    <property type="match status" value="1"/>
</dbReference>
<evidence type="ECO:0000256" key="5">
    <source>
        <dbReference type="ARBA" id="ARBA00022750"/>
    </source>
</evidence>
<dbReference type="GO" id="GO:0005886">
    <property type="term" value="C:plasma membrane"/>
    <property type="evidence" value="ECO:0007669"/>
    <property type="project" value="UniProtKB-SubCell"/>
</dbReference>
<accession>A0A4P9K757</accession>
<evidence type="ECO:0000256" key="9">
    <source>
        <dbReference type="HAMAP-Rule" id="MF_00161"/>
    </source>
</evidence>
<evidence type="ECO:0000256" key="10">
    <source>
        <dbReference type="RuleBase" id="RU000594"/>
    </source>
</evidence>
<name>A0A4P9K757_9GAMM</name>
<keyword evidence="8 9" id="KW-0472">Membrane</keyword>
<evidence type="ECO:0000313" key="13">
    <source>
        <dbReference type="Proteomes" id="UP000304864"/>
    </source>
</evidence>
<comment type="similarity">
    <text evidence="1 9 11">Belongs to the peptidase A8 family.</text>
</comment>
<dbReference type="EC" id="3.4.23.36" evidence="9"/>
<dbReference type="PANTHER" id="PTHR33695">
    <property type="entry name" value="LIPOPROTEIN SIGNAL PEPTIDASE"/>
    <property type="match status" value="1"/>
</dbReference>
<comment type="subcellular location">
    <subcellularLocation>
        <location evidence="9">Cell membrane</location>
        <topology evidence="9">Multi-pass membrane protein</topology>
    </subcellularLocation>
</comment>
<keyword evidence="7 9" id="KW-1133">Transmembrane helix</keyword>
<keyword evidence="12" id="KW-0449">Lipoprotein</keyword>
<feature type="transmembrane region" description="Helical" evidence="9">
    <location>
        <begin position="69"/>
        <end position="87"/>
    </location>
</feature>
<dbReference type="OrthoDB" id="9810259at2"/>
<dbReference type="KEGG" id="thig:FE785_09020"/>
<evidence type="ECO:0000256" key="4">
    <source>
        <dbReference type="ARBA" id="ARBA00022692"/>
    </source>
</evidence>
<evidence type="ECO:0000256" key="1">
    <source>
        <dbReference type="ARBA" id="ARBA00006139"/>
    </source>
</evidence>
<dbReference type="GO" id="GO:0006508">
    <property type="term" value="P:proteolysis"/>
    <property type="evidence" value="ECO:0007669"/>
    <property type="project" value="UniProtKB-KW"/>
</dbReference>
<dbReference type="RefSeq" id="WP_138565432.1">
    <property type="nucleotide sequence ID" value="NZ_CP040602.1"/>
</dbReference>
<feature type="transmembrane region" description="Helical" evidence="9">
    <location>
        <begin position="131"/>
        <end position="152"/>
    </location>
</feature>
<reference evidence="12 13" key="1">
    <citation type="submission" date="2019-05" db="EMBL/GenBank/DDBJ databases">
        <title>Thiomicrorhabdus sediminis sp. nov, a novel sulfur-oxidizing bacterium isolated from coastal sediment.</title>
        <authorList>
            <person name="Liu X."/>
        </authorList>
    </citation>
    <scope>NUCLEOTIDE SEQUENCE [LARGE SCALE GENOMIC DNA]</scope>
    <source>
        <strain evidence="12 13">G1</strain>
    </source>
</reference>
<evidence type="ECO:0000256" key="8">
    <source>
        <dbReference type="ARBA" id="ARBA00023136"/>
    </source>
</evidence>
<evidence type="ECO:0000256" key="2">
    <source>
        <dbReference type="ARBA" id="ARBA00022475"/>
    </source>
</evidence>
<keyword evidence="2 9" id="KW-1003">Cell membrane</keyword>
<gene>
    <name evidence="9" type="primary">lspA</name>
    <name evidence="12" type="ORF">FE785_09020</name>
</gene>
<dbReference type="Proteomes" id="UP000304864">
    <property type="component" value="Chromosome"/>
</dbReference>
<comment type="pathway">
    <text evidence="9">Protein modification; lipoprotein biosynthesis (signal peptide cleavage).</text>
</comment>
<dbReference type="Pfam" id="PF01252">
    <property type="entry name" value="Peptidase_A8"/>
    <property type="match status" value="1"/>
</dbReference>
<dbReference type="AlphaFoldDB" id="A0A4P9K757"/>
<sequence length="181" mass="20109">MNSTNSTALKTLWLAILVIVFDQYTKYLAESYLVFAEPVAVMPNLNWMLAYNYGAAFSFLADMGGWQRWFFTGLAAVVSVILVFWLYRLPNKFTTEVWGVNLVLGGAIGNVIDRVLAGRVTDFVDFYIGSWHYATFNVADIAISIGAGLLLLSELVLKPRAAKNAVQAEKLKKLKKANETA</sequence>
<dbReference type="EMBL" id="CP040602">
    <property type="protein sequence ID" value="QCU90758.1"/>
    <property type="molecule type" value="Genomic_DNA"/>
</dbReference>
<evidence type="ECO:0000256" key="11">
    <source>
        <dbReference type="RuleBase" id="RU004181"/>
    </source>
</evidence>
<organism evidence="12 13">
    <name type="scientific">Thiomicrorhabdus sediminis</name>
    <dbReference type="NCBI Taxonomy" id="2580412"/>
    <lineage>
        <taxon>Bacteria</taxon>
        <taxon>Pseudomonadati</taxon>
        <taxon>Pseudomonadota</taxon>
        <taxon>Gammaproteobacteria</taxon>
        <taxon>Thiotrichales</taxon>
        <taxon>Piscirickettsiaceae</taxon>
        <taxon>Thiomicrorhabdus</taxon>
    </lineage>
</organism>
<keyword evidence="6 9" id="KW-0378">Hydrolase</keyword>
<protein>
    <recommendedName>
        <fullName evidence="9">Lipoprotein signal peptidase</fullName>
        <ecNumber evidence="9">3.4.23.36</ecNumber>
    </recommendedName>
    <alternativeName>
        <fullName evidence="9">Prolipoprotein signal peptidase</fullName>
    </alternativeName>
    <alternativeName>
        <fullName evidence="9">Signal peptidase II</fullName>
        <shortName evidence="9">SPase II</shortName>
    </alternativeName>
</protein>
<keyword evidence="4 9" id="KW-0812">Transmembrane</keyword>
<dbReference type="InterPro" id="IPR001872">
    <property type="entry name" value="Peptidase_A8"/>
</dbReference>
<dbReference type="NCBIfam" id="TIGR00077">
    <property type="entry name" value="lspA"/>
    <property type="match status" value="1"/>
</dbReference>
<feature type="active site" evidence="9">
    <location>
        <position position="140"/>
    </location>
</feature>
<evidence type="ECO:0000313" key="12">
    <source>
        <dbReference type="EMBL" id="QCU90758.1"/>
    </source>
</evidence>
<dbReference type="GO" id="GO:0004190">
    <property type="term" value="F:aspartic-type endopeptidase activity"/>
    <property type="evidence" value="ECO:0007669"/>
    <property type="project" value="UniProtKB-UniRule"/>
</dbReference>
<feature type="active site" evidence="9">
    <location>
        <position position="122"/>
    </location>
</feature>
<comment type="caution">
    <text evidence="9">Lacks conserved residue(s) required for the propagation of feature annotation.</text>
</comment>
<keyword evidence="13" id="KW-1185">Reference proteome</keyword>
<dbReference type="UniPathway" id="UPA00665"/>
<comment type="catalytic activity">
    <reaction evidence="9 10">
        <text>Release of signal peptides from bacterial membrane prolipoproteins. Hydrolyzes -Xaa-Yaa-Zaa-|-(S,diacylglyceryl)Cys-, in which Xaa is hydrophobic (preferably Leu), and Yaa (Ala or Ser) and Zaa (Gly or Ala) have small, neutral side chains.</text>
        <dbReference type="EC" id="3.4.23.36"/>
    </reaction>
</comment>
<comment type="function">
    <text evidence="9 10">This protein specifically catalyzes the removal of signal peptides from prolipoproteins.</text>
</comment>
<evidence type="ECO:0000256" key="6">
    <source>
        <dbReference type="ARBA" id="ARBA00022801"/>
    </source>
</evidence>
<keyword evidence="3 9" id="KW-0645">Protease</keyword>